<dbReference type="RefSeq" id="WP_345127273.1">
    <property type="nucleotide sequence ID" value="NZ_BAABDI010000044.1"/>
</dbReference>
<feature type="transmembrane region" description="Helical" evidence="2">
    <location>
        <begin position="207"/>
        <end position="223"/>
    </location>
</feature>
<dbReference type="EMBL" id="BAABDI010000044">
    <property type="protein sequence ID" value="GAA3991495.1"/>
    <property type="molecule type" value="Genomic_DNA"/>
</dbReference>
<evidence type="ECO:0000313" key="5">
    <source>
        <dbReference type="Proteomes" id="UP001501556"/>
    </source>
</evidence>
<feature type="domain" description="TPM" evidence="3">
    <location>
        <begin position="58"/>
        <end position="181"/>
    </location>
</feature>
<name>A0ABP7R238_9BACT</name>
<reference evidence="5" key="1">
    <citation type="journal article" date="2019" name="Int. J. Syst. Evol. Microbiol.">
        <title>The Global Catalogue of Microorganisms (GCM) 10K type strain sequencing project: providing services to taxonomists for standard genome sequencing and annotation.</title>
        <authorList>
            <consortium name="The Broad Institute Genomics Platform"/>
            <consortium name="The Broad Institute Genome Sequencing Center for Infectious Disease"/>
            <person name="Wu L."/>
            <person name="Ma J."/>
        </authorList>
    </citation>
    <scope>NUCLEOTIDE SEQUENCE [LARGE SCALE GENOMIC DNA]</scope>
    <source>
        <strain evidence="5">JCM 17217</strain>
    </source>
</reference>
<keyword evidence="2" id="KW-1133">Transmembrane helix</keyword>
<evidence type="ECO:0000256" key="1">
    <source>
        <dbReference type="SAM" id="MobiDB-lite"/>
    </source>
</evidence>
<sequence length="293" mass="30147">MKIPVADARLDTSPRAATRPPAGRRLAWPLLLALLWLLPLVGTWAQGLPPRPNPPRLVNDLARLMQPGEADALEQKLVTYNDSTSSQIAVVTVPTLDGDEIADYAQKLYEAWGIGRKGKNNGILILVAKQERAARIQTGYGLEGAVPDALAKRIISNTLVPAFRQNQYYAGLDRATDQLIALAKGEYKADPADARPRRSRDSSGSGIPFWLIIGAMVIIFVLLRNRGGGGGRGNRGVGGGGFFPPFLLGTLLGGSGGGGGGFGGGGGGFGGGGGGFGGFGGGSSGGGGASGDW</sequence>
<accession>A0ABP7R238</accession>
<evidence type="ECO:0000256" key="2">
    <source>
        <dbReference type="SAM" id="Phobius"/>
    </source>
</evidence>
<keyword evidence="2" id="KW-0812">Transmembrane</keyword>
<protein>
    <recommendedName>
        <fullName evidence="3">TPM domain-containing protein</fullName>
    </recommendedName>
</protein>
<dbReference type="Proteomes" id="UP001501556">
    <property type="component" value="Unassembled WGS sequence"/>
</dbReference>
<gene>
    <name evidence="4" type="ORF">GCM10022407_39900</name>
</gene>
<dbReference type="PANTHER" id="PTHR30373:SF2">
    <property type="entry name" value="UPF0603 PROTEIN YGCG"/>
    <property type="match status" value="1"/>
</dbReference>
<dbReference type="PANTHER" id="PTHR30373">
    <property type="entry name" value="UPF0603 PROTEIN YGCG"/>
    <property type="match status" value="1"/>
</dbReference>
<feature type="region of interest" description="Disordered" evidence="1">
    <location>
        <begin position="1"/>
        <end position="20"/>
    </location>
</feature>
<dbReference type="Pfam" id="PF04536">
    <property type="entry name" value="TPM_phosphatase"/>
    <property type="match status" value="1"/>
</dbReference>
<keyword evidence="5" id="KW-1185">Reference proteome</keyword>
<evidence type="ECO:0000259" key="3">
    <source>
        <dbReference type="Pfam" id="PF04536"/>
    </source>
</evidence>
<keyword evidence="2" id="KW-0472">Membrane</keyword>
<dbReference type="InterPro" id="IPR007621">
    <property type="entry name" value="TPM_dom"/>
</dbReference>
<proteinExistence type="predicted"/>
<evidence type="ECO:0000313" key="4">
    <source>
        <dbReference type="EMBL" id="GAA3991495.1"/>
    </source>
</evidence>
<dbReference type="Gene3D" id="3.10.310.50">
    <property type="match status" value="1"/>
</dbReference>
<organism evidence="4 5">
    <name type="scientific">Hymenobacter antarcticus</name>
    <dbReference type="NCBI Taxonomy" id="486270"/>
    <lineage>
        <taxon>Bacteria</taxon>
        <taxon>Pseudomonadati</taxon>
        <taxon>Bacteroidota</taxon>
        <taxon>Cytophagia</taxon>
        <taxon>Cytophagales</taxon>
        <taxon>Hymenobacteraceae</taxon>
        <taxon>Hymenobacter</taxon>
    </lineage>
</organism>
<comment type="caution">
    <text evidence="4">The sequence shown here is derived from an EMBL/GenBank/DDBJ whole genome shotgun (WGS) entry which is preliminary data.</text>
</comment>